<feature type="compositionally biased region" description="Basic and acidic residues" evidence="1">
    <location>
        <begin position="89"/>
        <end position="105"/>
    </location>
</feature>
<feature type="non-terminal residue" evidence="2">
    <location>
        <position position="1"/>
    </location>
</feature>
<reference evidence="2" key="1">
    <citation type="submission" date="2023-10" db="EMBL/GenBank/DDBJ databases">
        <authorList>
            <person name="Chen Y."/>
            <person name="Shah S."/>
            <person name="Dougan E. K."/>
            <person name="Thang M."/>
            <person name="Chan C."/>
        </authorList>
    </citation>
    <scope>NUCLEOTIDE SEQUENCE [LARGE SCALE GENOMIC DNA]</scope>
</reference>
<evidence type="ECO:0000313" key="2">
    <source>
        <dbReference type="EMBL" id="CAK0796876.1"/>
    </source>
</evidence>
<proteinExistence type="predicted"/>
<comment type="caution">
    <text evidence="2">The sequence shown here is derived from an EMBL/GenBank/DDBJ whole genome shotgun (WGS) entry which is preliminary data.</text>
</comment>
<evidence type="ECO:0008006" key="4">
    <source>
        <dbReference type="Google" id="ProtNLM"/>
    </source>
</evidence>
<organism evidence="2 3">
    <name type="scientific">Prorocentrum cordatum</name>
    <dbReference type="NCBI Taxonomy" id="2364126"/>
    <lineage>
        <taxon>Eukaryota</taxon>
        <taxon>Sar</taxon>
        <taxon>Alveolata</taxon>
        <taxon>Dinophyceae</taxon>
        <taxon>Prorocentrales</taxon>
        <taxon>Prorocentraceae</taxon>
        <taxon>Prorocentrum</taxon>
    </lineage>
</organism>
<feature type="region of interest" description="Disordered" evidence="1">
    <location>
        <begin position="72"/>
        <end position="105"/>
    </location>
</feature>
<gene>
    <name evidence="2" type="ORF">PCOR1329_LOCUS6133</name>
</gene>
<keyword evidence="3" id="KW-1185">Reference proteome</keyword>
<name>A0ABN9PXR7_9DINO</name>
<evidence type="ECO:0000256" key="1">
    <source>
        <dbReference type="SAM" id="MobiDB-lite"/>
    </source>
</evidence>
<evidence type="ECO:0000313" key="3">
    <source>
        <dbReference type="Proteomes" id="UP001189429"/>
    </source>
</evidence>
<dbReference type="Proteomes" id="UP001189429">
    <property type="component" value="Unassembled WGS sequence"/>
</dbReference>
<protein>
    <recommendedName>
        <fullName evidence="4">PDZ domain-containing protein</fullName>
    </recommendedName>
</protein>
<accession>A0ABN9PXR7</accession>
<sequence>ECYVQGHEYPEAAEAGWMIGDKILRINGKDVNSQRRQSGPALLATGPRVGAVRLSRGSRCLRSDLGPLNGYWGHRPPWGSEAPGGRHRATLEGRRVPERAWEPEV</sequence>
<dbReference type="EMBL" id="CAUYUJ010001644">
    <property type="protein sequence ID" value="CAK0796876.1"/>
    <property type="molecule type" value="Genomic_DNA"/>
</dbReference>